<keyword evidence="3" id="KW-1185">Reference proteome</keyword>
<name>A0A7X5TZR2_9MYCO</name>
<evidence type="ECO:0000313" key="3">
    <source>
        <dbReference type="Proteomes" id="UP000547444"/>
    </source>
</evidence>
<gene>
    <name evidence="2" type="ORF">FHU31_002716</name>
</gene>
<accession>A0A7X5TZR2</accession>
<keyword evidence="1" id="KW-0472">Membrane</keyword>
<dbReference type="RefSeq" id="WP_167158987.1">
    <property type="nucleotide sequence ID" value="NZ_JAANOW010000001.1"/>
</dbReference>
<comment type="caution">
    <text evidence="2">The sequence shown here is derived from an EMBL/GenBank/DDBJ whole genome shotgun (WGS) entry which is preliminary data.</text>
</comment>
<proteinExistence type="predicted"/>
<protein>
    <submittedName>
        <fullName evidence="2">Uncharacterized protein</fullName>
    </submittedName>
</protein>
<sequence length="62" mass="6495">MLLLNEPAAVSSTPAMARRRLVAIIVVALSVILNGTVIVTIHIAKPSPPEEVSLVSPKNPAQ</sequence>
<dbReference type="EMBL" id="JAANOW010000001">
    <property type="protein sequence ID" value="NIH95760.1"/>
    <property type="molecule type" value="Genomic_DNA"/>
</dbReference>
<keyword evidence="1" id="KW-1133">Transmembrane helix</keyword>
<dbReference type="Proteomes" id="UP000547444">
    <property type="component" value="Unassembled WGS sequence"/>
</dbReference>
<organism evidence="2 3">
    <name type="scientific">Mycolicibacterium fluoranthenivorans</name>
    <dbReference type="NCBI Taxonomy" id="258505"/>
    <lineage>
        <taxon>Bacteria</taxon>
        <taxon>Bacillati</taxon>
        <taxon>Actinomycetota</taxon>
        <taxon>Actinomycetes</taxon>
        <taxon>Mycobacteriales</taxon>
        <taxon>Mycobacteriaceae</taxon>
        <taxon>Mycolicibacterium</taxon>
    </lineage>
</organism>
<evidence type="ECO:0000256" key="1">
    <source>
        <dbReference type="SAM" id="Phobius"/>
    </source>
</evidence>
<keyword evidence="1" id="KW-0812">Transmembrane</keyword>
<evidence type="ECO:0000313" key="2">
    <source>
        <dbReference type="EMBL" id="NIH95760.1"/>
    </source>
</evidence>
<feature type="transmembrane region" description="Helical" evidence="1">
    <location>
        <begin position="21"/>
        <end position="44"/>
    </location>
</feature>
<dbReference type="AlphaFoldDB" id="A0A7X5TZR2"/>
<reference evidence="2 3" key="1">
    <citation type="submission" date="2020-03" db="EMBL/GenBank/DDBJ databases">
        <title>Sequencing the genomes of 1000 actinobacteria strains.</title>
        <authorList>
            <person name="Klenk H.-P."/>
        </authorList>
    </citation>
    <scope>NUCLEOTIDE SEQUENCE [LARGE SCALE GENOMIC DNA]</scope>
    <source>
        <strain evidence="2 3">DSM 44556</strain>
    </source>
</reference>